<evidence type="ECO:0000259" key="4">
    <source>
        <dbReference type="Pfam" id="PF00931"/>
    </source>
</evidence>
<evidence type="ECO:0000259" key="6">
    <source>
        <dbReference type="Pfam" id="PF23559"/>
    </source>
</evidence>
<dbReference type="Pfam" id="PF18052">
    <property type="entry name" value="Rx_N"/>
    <property type="match status" value="1"/>
</dbReference>
<dbReference type="InterPro" id="IPR002182">
    <property type="entry name" value="NB-ARC"/>
</dbReference>
<keyword evidence="1" id="KW-0677">Repeat</keyword>
<sequence>MAESAITFVVQSLSNLLVQKAEFFKGVHGEVGWLRDELQRMQCFLKDADARQDEDQGVRNWVTEIRTAAYDAEDIVDIFILKMESQRRHSFIKRYVLIFKELLNLRKVGNEIEAFRARISDISKSCETYGIKSIGEGTSSCTSRERLRQLRRSSPRGLDKDIIGMQKDVTQLVARLLKKENHLTVISLVGMGVIGKTTLAKKVFNHSDVRCHFDCLAWIYVSQEYRPKDILFGIIKEVIRPTKEQLEMMDNIQEEELEKMLYEHLQEKKYLVVLDDIWTTEAWDLLKRAFPDMDNGSKVMLTTRNKDVALHADRRTAPYELRLLGKEESWELFLRNAFLDGTGGNCPQELEDIGRRIVEKCDGLPLAIIVAGGLLSGKSLLSDWERVLNNIDSHFAKGKNGVLPILALSYIDLPNYLKSCFLHLSLFPEDFVISTRKLFQLWIAEGLIPQREETMEVIAEDYLNELIDRNMVQVVRTSASKRVKQCRIHDVLRDLSILKAKEEIFLEIRGKIELPPSIKSRHQSVHCNFNRYFATKPSIPGLRSLLLFHPYDPTDSMKFLYFDTICGSFKLLRVLNLENMQIGCLHREIGRLINLRYLDLKNTGINQLPSSMRYLKSLQTLDISGNVSLRKIPDMICKMENLRHLYMNALTCTGKLRIDTLENLQTLSWIHIDNWKVKNSGNLVNLRKLGVEVFSDSDLNRLFNSIAELERLESLQLVSVDIDIHLPSLPTLSILRSVSKLCLEGRIRMLPPPDEFPPNITQLTLHRSFLSVNPMGVLKLLPKLSILRLRKQSYTANQMTIYAGGFPLLNFLELESLGGLEHLTIQDGAMPRLKHFRITGCQGLECLPVGIMSATTLQKLEICRMTSEFVNMLQGKDSYKVKHIPSITFG</sequence>
<feature type="domain" description="NB-ARC" evidence="4">
    <location>
        <begin position="166"/>
        <end position="338"/>
    </location>
</feature>
<evidence type="ECO:0000256" key="2">
    <source>
        <dbReference type="ARBA" id="ARBA00022741"/>
    </source>
</evidence>
<dbReference type="Pfam" id="PF00931">
    <property type="entry name" value="NB-ARC"/>
    <property type="match status" value="1"/>
</dbReference>
<dbReference type="Gene3D" id="1.10.8.430">
    <property type="entry name" value="Helical domain of apoptotic protease-activating factors"/>
    <property type="match status" value="1"/>
</dbReference>
<dbReference type="CDD" id="cd14798">
    <property type="entry name" value="RX-CC_like"/>
    <property type="match status" value="1"/>
</dbReference>
<dbReference type="InterPro" id="IPR058922">
    <property type="entry name" value="WHD_DRP"/>
</dbReference>
<evidence type="ECO:0000313" key="9">
    <source>
        <dbReference type="Proteomes" id="UP000323000"/>
    </source>
</evidence>
<dbReference type="OrthoDB" id="646178at2759"/>
<keyword evidence="3" id="KW-0611">Plant defense</keyword>
<dbReference type="InterPro" id="IPR032675">
    <property type="entry name" value="LRR_dom_sf"/>
</dbReference>
<dbReference type="FunFam" id="1.10.10.10:FF:000322">
    <property type="entry name" value="Probable disease resistance protein At1g63360"/>
    <property type="match status" value="1"/>
</dbReference>
<gene>
    <name evidence="8" type="ORF">EZV62_005886</name>
</gene>
<dbReference type="FunFam" id="3.40.50.300:FF:001091">
    <property type="entry name" value="Probable disease resistance protein At1g61300"/>
    <property type="match status" value="1"/>
</dbReference>
<evidence type="ECO:0000256" key="3">
    <source>
        <dbReference type="ARBA" id="ARBA00022821"/>
    </source>
</evidence>
<dbReference type="SUPFAM" id="SSF52058">
    <property type="entry name" value="L domain-like"/>
    <property type="match status" value="1"/>
</dbReference>
<protein>
    <recommendedName>
        <fullName evidence="10">Rx N-terminal domain-containing protein</fullName>
    </recommendedName>
</protein>
<keyword evidence="9" id="KW-1185">Reference proteome</keyword>
<reference evidence="9" key="1">
    <citation type="journal article" date="2019" name="Gigascience">
        <title>De novo genome assembly of the endangered Acer yangbiense, a plant species with extremely small populations endemic to Yunnan Province, China.</title>
        <authorList>
            <person name="Yang J."/>
            <person name="Wariss H.M."/>
            <person name="Tao L."/>
            <person name="Zhang R."/>
            <person name="Yun Q."/>
            <person name="Hollingsworth P."/>
            <person name="Dao Z."/>
            <person name="Luo G."/>
            <person name="Guo H."/>
            <person name="Ma Y."/>
            <person name="Sun W."/>
        </authorList>
    </citation>
    <scope>NUCLEOTIDE SEQUENCE [LARGE SCALE GENOMIC DNA]</scope>
    <source>
        <strain evidence="9">cv. Malutang</strain>
    </source>
</reference>
<dbReference type="InterPro" id="IPR041118">
    <property type="entry name" value="Rx_N"/>
</dbReference>
<dbReference type="FunFam" id="1.10.8.430:FF:000003">
    <property type="entry name" value="Probable disease resistance protein At5g66910"/>
    <property type="match status" value="1"/>
</dbReference>
<organism evidence="8 9">
    <name type="scientific">Acer yangbiense</name>
    <dbReference type="NCBI Taxonomy" id="1000413"/>
    <lineage>
        <taxon>Eukaryota</taxon>
        <taxon>Viridiplantae</taxon>
        <taxon>Streptophyta</taxon>
        <taxon>Embryophyta</taxon>
        <taxon>Tracheophyta</taxon>
        <taxon>Spermatophyta</taxon>
        <taxon>Magnoliopsida</taxon>
        <taxon>eudicotyledons</taxon>
        <taxon>Gunneridae</taxon>
        <taxon>Pentapetalae</taxon>
        <taxon>rosids</taxon>
        <taxon>malvids</taxon>
        <taxon>Sapindales</taxon>
        <taxon>Sapindaceae</taxon>
        <taxon>Hippocastanoideae</taxon>
        <taxon>Acereae</taxon>
        <taxon>Acer</taxon>
    </lineage>
</organism>
<keyword evidence="2" id="KW-0547">Nucleotide-binding</keyword>
<evidence type="ECO:0000259" key="7">
    <source>
        <dbReference type="Pfam" id="PF23598"/>
    </source>
</evidence>
<dbReference type="Proteomes" id="UP000323000">
    <property type="component" value="Chromosome 2"/>
</dbReference>
<dbReference type="InterPro" id="IPR027417">
    <property type="entry name" value="P-loop_NTPase"/>
</dbReference>
<dbReference type="InterPro" id="IPR044974">
    <property type="entry name" value="Disease_R_plants"/>
</dbReference>
<feature type="domain" description="Disease resistance R13L4/SHOC-2-like LRR" evidence="7">
    <location>
        <begin position="567"/>
        <end position="844"/>
    </location>
</feature>
<name>A0A5C7INV8_9ROSI</name>
<evidence type="ECO:0000256" key="1">
    <source>
        <dbReference type="ARBA" id="ARBA00022737"/>
    </source>
</evidence>
<dbReference type="GO" id="GO:0043531">
    <property type="term" value="F:ADP binding"/>
    <property type="evidence" value="ECO:0007669"/>
    <property type="project" value="InterPro"/>
</dbReference>
<dbReference type="AlphaFoldDB" id="A0A5C7INV8"/>
<dbReference type="Gene3D" id="3.40.50.300">
    <property type="entry name" value="P-loop containing nucleotide triphosphate hydrolases"/>
    <property type="match status" value="1"/>
</dbReference>
<dbReference type="PRINTS" id="PR00364">
    <property type="entry name" value="DISEASERSIST"/>
</dbReference>
<dbReference type="InterPro" id="IPR036388">
    <property type="entry name" value="WH-like_DNA-bd_sf"/>
</dbReference>
<dbReference type="SUPFAM" id="SSF52540">
    <property type="entry name" value="P-loop containing nucleoside triphosphate hydrolases"/>
    <property type="match status" value="1"/>
</dbReference>
<dbReference type="GO" id="GO:0098542">
    <property type="term" value="P:defense response to other organism"/>
    <property type="evidence" value="ECO:0007669"/>
    <property type="project" value="TreeGrafter"/>
</dbReference>
<evidence type="ECO:0000259" key="5">
    <source>
        <dbReference type="Pfam" id="PF18052"/>
    </source>
</evidence>
<dbReference type="Gene3D" id="1.20.5.4130">
    <property type="match status" value="1"/>
</dbReference>
<dbReference type="Gene3D" id="3.80.10.10">
    <property type="entry name" value="Ribonuclease Inhibitor"/>
    <property type="match status" value="2"/>
</dbReference>
<proteinExistence type="predicted"/>
<feature type="domain" description="Disease resistance protein winged helix" evidence="6">
    <location>
        <begin position="426"/>
        <end position="495"/>
    </location>
</feature>
<evidence type="ECO:0000313" key="8">
    <source>
        <dbReference type="EMBL" id="TXG70951.1"/>
    </source>
</evidence>
<feature type="domain" description="Disease resistance N-terminal" evidence="5">
    <location>
        <begin position="5"/>
        <end position="90"/>
    </location>
</feature>
<accession>A0A5C7INV8</accession>
<dbReference type="Gene3D" id="1.10.10.10">
    <property type="entry name" value="Winged helix-like DNA-binding domain superfamily/Winged helix DNA-binding domain"/>
    <property type="match status" value="1"/>
</dbReference>
<dbReference type="Pfam" id="PF23598">
    <property type="entry name" value="LRR_14"/>
    <property type="match status" value="1"/>
</dbReference>
<comment type="caution">
    <text evidence="8">The sequence shown here is derived from an EMBL/GenBank/DDBJ whole genome shotgun (WGS) entry which is preliminary data.</text>
</comment>
<dbReference type="PANTHER" id="PTHR23155:SF1193">
    <property type="entry name" value="DISEASE RESISTANCE PROTEIN RPP13-RELATED"/>
    <property type="match status" value="1"/>
</dbReference>
<evidence type="ECO:0008006" key="10">
    <source>
        <dbReference type="Google" id="ProtNLM"/>
    </source>
</evidence>
<dbReference type="Pfam" id="PF23559">
    <property type="entry name" value="WHD_DRP"/>
    <property type="match status" value="1"/>
</dbReference>
<dbReference type="InterPro" id="IPR055414">
    <property type="entry name" value="LRR_R13L4/SHOC2-like"/>
</dbReference>
<dbReference type="PANTHER" id="PTHR23155">
    <property type="entry name" value="DISEASE RESISTANCE PROTEIN RP"/>
    <property type="match status" value="1"/>
</dbReference>
<dbReference type="EMBL" id="VAHF01000002">
    <property type="protein sequence ID" value="TXG70951.1"/>
    <property type="molecule type" value="Genomic_DNA"/>
</dbReference>
<dbReference type="InterPro" id="IPR038005">
    <property type="entry name" value="RX-like_CC"/>
</dbReference>
<dbReference type="InterPro" id="IPR042197">
    <property type="entry name" value="Apaf_helical"/>
</dbReference>